<name>A0ABQ1LIM2_9BACT</name>
<evidence type="ECO:0000313" key="2">
    <source>
        <dbReference type="EMBL" id="GGC24254.1"/>
    </source>
</evidence>
<dbReference type="InterPro" id="IPR002347">
    <property type="entry name" value="SDR_fam"/>
</dbReference>
<dbReference type="Pfam" id="PF13561">
    <property type="entry name" value="adh_short_C2"/>
    <property type="match status" value="1"/>
</dbReference>
<protein>
    <submittedName>
        <fullName evidence="2">3-oxoacyl-ACP reductase</fullName>
    </submittedName>
</protein>
<dbReference type="PRINTS" id="PR00080">
    <property type="entry name" value="SDRFAMILY"/>
</dbReference>
<dbReference type="InterPro" id="IPR036291">
    <property type="entry name" value="NAD(P)-bd_dom_sf"/>
</dbReference>
<accession>A0ABQ1LIM2</accession>
<dbReference type="RefSeq" id="WP_188460414.1">
    <property type="nucleotide sequence ID" value="NZ_BAABHU010000002.1"/>
</dbReference>
<dbReference type="PRINTS" id="PR00081">
    <property type="entry name" value="GDHRDH"/>
</dbReference>
<keyword evidence="3" id="KW-1185">Reference proteome</keyword>
<evidence type="ECO:0000256" key="1">
    <source>
        <dbReference type="ARBA" id="ARBA00006484"/>
    </source>
</evidence>
<comment type="caution">
    <text evidence="2">The sequence shown here is derived from an EMBL/GenBank/DDBJ whole genome shotgun (WGS) entry which is preliminary data.</text>
</comment>
<comment type="similarity">
    <text evidence="1">Belongs to the short-chain dehydrogenases/reductases (SDR) family.</text>
</comment>
<proteinExistence type="inferred from homology"/>
<dbReference type="PANTHER" id="PTHR42760">
    <property type="entry name" value="SHORT-CHAIN DEHYDROGENASES/REDUCTASES FAMILY MEMBER"/>
    <property type="match status" value="1"/>
</dbReference>
<reference evidence="3" key="1">
    <citation type="journal article" date="2019" name="Int. J. Syst. Evol. Microbiol.">
        <title>The Global Catalogue of Microorganisms (GCM) 10K type strain sequencing project: providing services to taxonomists for standard genome sequencing and annotation.</title>
        <authorList>
            <consortium name="The Broad Institute Genomics Platform"/>
            <consortium name="The Broad Institute Genome Sequencing Center for Infectious Disease"/>
            <person name="Wu L."/>
            <person name="Ma J."/>
        </authorList>
    </citation>
    <scope>NUCLEOTIDE SEQUENCE [LARGE SCALE GENOMIC DNA]</scope>
    <source>
        <strain evidence="3">CGMCC 1.10832</strain>
    </source>
</reference>
<sequence>MNKTAIVTGGSRGLGKEMALKIAEKGLDVIITYRSEKELAETVVKEIQSKGSKATAFQLDTSENHTFDAFIEKVKAYLKETKGSEHFDYLVNNAGLGSYQNILESTEEEFDAMVNVHLKGVYFLTQKAIPFINKGGGIINVSSGLARFAIPGYSAYAMMKGGVEIFTNYLAKELGPKGISANTVAPGAIETDFQGGAVRDNKELNEYMASTIALGRVGLPRDIGGAVAFLCTEDARWINAQRIEISGGQNI</sequence>
<dbReference type="PANTHER" id="PTHR42760:SF53">
    <property type="entry name" value="BLR4183 PROTEIN"/>
    <property type="match status" value="1"/>
</dbReference>
<gene>
    <name evidence="2" type="ORF">GCM10011506_06880</name>
</gene>
<dbReference type="SUPFAM" id="SSF51735">
    <property type="entry name" value="NAD(P)-binding Rossmann-fold domains"/>
    <property type="match status" value="1"/>
</dbReference>
<evidence type="ECO:0000313" key="3">
    <source>
        <dbReference type="Proteomes" id="UP000636010"/>
    </source>
</evidence>
<organism evidence="2 3">
    <name type="scientific">Marivirga lumbricoides</name>
    <dbReference type="NCBI Taxonomy" id="1046115"/>
    <lineage>
        <taxon>Bacteria</taxon>
        <taxon>Pseudomonadati</taxon>
        <taxon>Bacteroidota</taxon>
        <taxon>Cytophagia</taxon>
        <taxon>Cytophagales</taxon>
        <taxon>Marivirgaceae</taxon>
        <taxon>Marivirga</taxon>
    </lineage>
</organism>
<dbReference type="EMBL" id="BMEC01000002">
    <property type="protein sequence ID" value="GGC24254.1"/>
    <property type="molecule type" value="Genomic_DNA"/>
</dbReference>
<dbReference type="Proteomes" id="UP000636010">
    <property type="component" value="Unassembled WGS sequence"/>
</dbReference>
<dbReference type="Gene3D" id="3.40.50.720">
    <property type="entry name" value="NAD(P)-binding Rossmann-like Domain"/>
    <property type="match status" value="1"/>
</dbReference>